<accession>A0ACC2W1R2</accession>
<proteinExistence type="predicted"/>
<sequence length="469" mass="52964">MTSLFDNLARRFLGQQYAPVSTSEDPESQVRVPGSFAATPEGNQVANSNVSEGHNRLPGDAPIGEEPATAPRAALTSHNLNHVLFRFSTICQLLVYKPLMVVLVLICRVVAAFINVIYFRDEYAATANNPSDPIDNANKFIRELEYNLQPSEPMHTLPPFFQGSYTQALFMATNRAKFLFVYLAHPRSENSSGMFENIITAPEFTSIFNDPDYIIWGGDLTSSESYQLANSLNVTRFPFLGLMCLTRSTTMMPLGPVKSAPKISLVLKVQGRVKDRARAQAIISNKFKNRINKYEADLREIRHELMNKYMSQVLVKQQDISYQNSLARDKAKKLKREREGKLLAYLQLKVEHFLQLQNSQLPDSARVGIRFSNGNRVTLTLPSTTKVAEIYEFVEIHRRGYDTDPQTLSSQNGQNSQNSLMSLEIAPDDFKFSLVSSVPPRSLLKDFWESSVRDVNFIYPNGMLIVEDI</sequence>
<protein>
    <submittedName>
        <fullName evidence="1">Uncharacterized protein</fullName>
    </submittedName>
</protein>
<comment type="caution">
    <text evidence="1">The sequence shown here is derived from an EMBL/GenBank/DDBJ whole genome shotgun (WGS) entry which is preliminary data.</text>
</comment>
<dbReference type="EMBL" id="JASBWR010000033">
    <property type="protein sequence ID" value="KAJ9105670.1"/>
    <property type="molecule type" value="Genomic_DNA"/>
</dbReference>
<gene>
    <name evidence="1" type="ORF">QFC19_003442</name>
</gene>
<evidence type="ECO:0000313" key="1">
    <source>
        <dbReference type="EMBL" id="KAJ9105670.1"/>
    </source>
</evidence>
<keyword evidence="2" id="KW-1185">Reference proteome</keyword>
<name>A0ACC2W1R2_9TREE</name>
<evidence type="ECO:0000313" key="2">
    <source>
        <dbReference type="Proteomes" id="UP001241377"/>
    </source>
</evidence>
<dbReference type="Proteomes" id="UP001241377">
    <property type="component" value="Unassembled WGS sequence"/>
</dbReference>
<organism evidence="1 2">
    <name type="scientific">Naganishia cerealis</name>
    <dbReference type="NCBI Taxonomy" id="610337"/>
    <lineage>
        <taxon>Eukaryota</taxon>
        <taxon>Fungi</taxon>
        <taxon>Dikarya</taxon>
        <taxon>Basidiomycota</taxon>
        <taxon>Agaricomycotina</taxon>
        <taxon>Tremellomycetes</taxon>
        <taxon>Filobasidiales</taxon>
        <taxon>Filobasidiaceae</taxon>
        <taxon>Naganishia</taxon>
    </lineage>
</organism>
<reference evidence="1" key="1">
    <citation type="submission" date="2023-04" db="EMBL/GenBank/DDBJ databases">
        <title>Draft Genome sequencing of Naganishia species isolated from polar environments using Oxford Nanopore Technology.</title>
        <authorList>
            <person name="Leo P."/>
            <person name="Venkateswaran K."/>
        </authorList>
    </citation>
    <scope>NUCLEOTIDE SEQUENCE</scope>
    <source>
        <strain evidence="1">MNA-CCFEE 5261</strain>
    </source>
</reference>